<feature type="domain" description="ABC3 transporter permease C-terminal" evidence="8">
    <location>
        <begin position="349"/>
        <end position="470"/>
    </location>
</feature>
<evidence type="ECO:0000259" key="8">
    <source>
        <dbReference type="Pfam" id="PF02687"/>
    </source>
</evidence>
<protein>
    <submittedName>
        <fullName evidence="9">Putative ABC transport system permease protein</fullName>
    </submittedName>
</protein>
<dbReference type="PANTHER" id="PTHR30572:SF4">
    <property type="entry name" value="ABC TRANSPORTER PERMEASE YTRF"/>
    <property type="match status" value="1"/>
</dbReference>
<reference evidence="9 10" key="1">
    <citation type="submission" date="2020-08" db="EMBL/GenBank/DDBJ databases">
        <title>Sequencing the genomes of 1000 actinobacteria strains.</title>
        <authorList>
            <person name="Klenk H.-P."/>
        </authorList>
    </citation>
    <scope>NUCLEOTIDE SEQUENCE [LARGE SCALE GENOMIC DNA]</scope>
    <source>
        <strain evidence="9 10">DSM 20146</strain>
    </source>
</reference>
<keyword evidence="4 7" id="KW-1133">Transmembrane helix</keyword>
<dbReference type="InterPro" id="IPR050250">
    <property type="entry name" value="Macrolide_Exporter_MacB"/>
</dbReference>
<dbReference type="PANTHER" id="PTHR30572">
    <property type="entry name" value="MEMBRANE COMPONENT OF TRANSPORTER-RELATED"/>
    <property type="match status" value="1"/>
</dbReference>
<comment type="subcellular location">
    <subcellularLocation>
        <location evidence="1">Cell membrane</location>
        <topology evidence="1">Multi-pass membrane protein</topology>
    </subcellularLocation>
</comment>
<dbReference type="AlphaFoldDB" id="A0A7W4UUB9"/>
<name>A0A7W4UUB9_LEIAQ</name>
<feature type="transmembrane region" description="Helical" evidence="7">
    <location>
        <begin position="53"/>
        <end position="83"/>
    </location>
</feature>
<dbReference type="Proteomes" id="UP000538196">
    <property type="component" value="Unassembled WGS sequence"/>
</dbReference>
<dbReference type="PROSITE" id="PS51257">
    <property type="entry name" value="PROKAR_LIPOPROTEIN"/>
    <property type="match status" value="1"/>
</dbReference>
<accession>A0A7W4UUB9</accession>
<evidence type="ECO:0000256" key="7">
    <source>
        <dbReference type="SAM" id="Phobius"/>
    </source>
</evidence>
<feature type="transmembrane region" description="Helical" evidence="7">
    <location>
        <begin position="152"/>
        <end position="171"/>
    </location>
</feature>
<keyword evidence="3 7" id="KW-0812">Transmembrane</keyword>
<feature type="transmembrane region" description="Helical" evidence="7">
    <location>
        <begin position="203"/>
        <end position="227"/>
    </location>
</feature>
<dbReference type="InterPro" id="IPR003838">
    <property type="entry name" value="ABC3_permease_C"/>
</dbReference>
<feature type="transmembrane region" description="Helical" evidence="7">
    <location>
        <begin position="401"/>
        <end position="419"/>
    </location>
</feature>
<proteinExistence type="inferred from homology"/>
<feature type="transmembrane region" description="Helical" evidence="7">
    <location>
        <begin position="298"/>
        <end position="319"/>
    </location>
</feature>
<dbReference type="GO" id="GO:0005886">
    <property type="term" value="C:plasma membrane"/>
    <property type="evidence" value="ECO:0007669"/>
    <property type="project" value="UniProtKB-SubCell"/>
</dbReference>
<dbReference type="EMBL" id="JACHVP010000001">
    <property type="protein sequence ID" value="MBB2966386.1"/>
    <property type="molecule type" value="Genomic_DNA"/>
</dbReference>
<feature type="transmembrane region" description="Helical" evidence="7">
    <location>
        <begin position="439"/>
        <end position="460"/>
    </location>
</feature>
<feature type="transmembrane region" description="Helical" evidence="7">
    <location>
        <begin position="111"/>
        <end position="132"/>
    </location>
</feature>
<evidence type="ECO:0000256" key="3">
    <source>
        <dbReference type="ARBA" id="ARBA00022692"/>
    </source>
</evidence>
<keyword evidence="5 7" id="KW-0472">Membrane</keyword>
<evidence type="ECO:0000313" key="10">
    <source>
        <dbReference type="Proteomes" id="UP000538196"/>
    </source>
</evidence>
<feature type="transmembrane region" description="Helical" evidence="7">
    <location>
        <begin position="339"/>
        <end position="371"/>
    </location>
</feature>
<comment type="similarity">
    <text evidence="6">Belongs to the ABC-4 integral membrane protein family.</text>
</comment>
<dbReference type="GO" id="GO:0022857">
    <property type="term" value="F:transmembrane transporter activity"/>
    <property type="evidence" value="ECO:0007669"/>
    <property type="project" value="TreeGrafter"/>
</dbReference>
<evidence type="ECO:0000256" key="5">
    <source>
        <dbReference type="ARBA" id="ARBA00023136"/>
    </source>
</evidence>
<evidence type="ECO:0000256" key="6">
    <source>
        <dbReference type="ARBA" id="ARBA00038076"/>
    </source>
</evidence>
<feature type="transmembrane region" description="Helical" evidence="7">
    <location>
        <begin position="239"/>
        <end position="267"/>
    </location>
</feature>
<evidence type="ECO:0000256" key="1">
    <source>
        <dbReference type="ARBA" id="ARBA00004651"/>
    </source>
</evidence>
<keyword evidence="2" id="KW-1003">Cell membrane</keyword>
<keyword evidence="10" id="KW-1185">Reference proteome</keyword>
<dbReference type="Pfam" id="PF02687">
    <property type="entry name" value="FtsX"/>
    <property type="match status" value="2"/>
</dbReference>
<evidence type="ECO:0000256" key="4">
    <source>
        <dbReference type="ARBA" id="ARBA00022989"/>
    </source>
</evidence>
<organism evidence="9 10">
    <name type="scientific">Leifsonia aquatica</name>
    <name type="common">Corynebacterium aquaticum</name>
    <dbReference type="NCBI Taxonomy" id="144185"/>
    <lineage>
        <taxon>Bacteria</taxon>
        <taxon>Bacillati</taxon>
        <taxon>Actinomycetota</taxon>
        <taxon>Actinomycetes</taxon>
        <taxon>Micrococcales</taxon>
        <taxon>Microbacteriaceae</taxon>
        <taxon>Leifsonia</taxon>
    </lineage>
</organism>
<evidence type="ECO:0000256" key="2">
    <source>
        <dbReference type="ARBA" id="ARBA00022475"/>
    </source>
</evidence>
<gene>
    <name evidence="9" type="ORF">FHX33_001118</name>
</gene>
<feature type="domain" description="ABC3 transporter permease C-terminal" evidence="8">
    <location>
        <begin position="61"/>
        <end position="181"/>
    </location>
</feature>
<dbReference type="RefSeq" id="WP_338092002.1">
    <property type="nucleotide sequence ID" value="NZ_JACHVP010000001.1"/>
</dbReference>
<comment type="caution">
    <text evidence="9">The sequence shown here is derived from an EMBL/GenBank/DDBJ whole genome shotgun (WGS) entry which is preliminary data.</text>
</comment>
<evidence type="ECO:0000313" key="9">
    <source>
        <dbReference type="EMBL" id="MBB2966386.1"/>
    </source>
</evidence>
<sequence>MIRAFRANAREHRASILVAALSSAFGVALLACTNVLSAYIGASDFGESTTVQIALSVVSGIFFVIAVYVGAIVTTNTFATIIAGRTRTIALLRLIGSSAQAQRRSVAGEGFAVGVIGAVAGGAGAAALSLLATRLLTLTGPLPDVPYPVLTPSLLVPVVVVVLTTWLASWIGSRRVLSVSPVQALGAAQERPAAAVRSRGRAVVALVLIALGAALLALGVLLGLGTFAGVSALAGLGPYGVLVALPGGILSFTGIVLAGPIFLPVVLRGVGMVLGRGAASRLAAANAMRNPERSSRTAIGLVIGVTLVTMFVVAAQSWLEMIHRAAASEPEAYAGVENILTVTMVVFSVLVGFSAVIAAVGVVNSLALSVLQRARELGLLRALGFTGGQVRRMILSESVQLTVAGVVTGLLLGCVYGWAGAQSLLAGIPGGGFVIPVLPWAYLALVAGAGAVLAVLASLAPTRRATRITPVAALAVD</sequence>